<accession>A0A1G7B987</accession>
<dbReference type="SUPFAM" id="SSF47979">
    <property type="entry name" value="Iron-dependent repressor protein, dimerization domain"/>
    <property type="match status" value="1"/>
</dbReference>
<dbReference type="InterPro" id="IPR022687">
    <property type="entry name" value="HTH_DTXR"/>
</dbReference>
<dbReference type="InterPro" id="IPR038157">
    <property type="entry name" value="FeoA_core_dom"/>
</dbReference>
<dbReference type="InterPro" id="IPR036388">
    <property type="entry name" value="WH-like_DNA-bd_sf"/>
</dbReference>
<evidence type="ECO:0000256" key="3">
    <source>
        <dbReference type="ARBA" id="ARBA00011738"/>
    </source>
</evidence>
<dbReference type="Pfam" id="PF01325">
    <property type="entry name" value="Fe_dep_repress"/>
    <property type="match status" value="1"/>
</dbReference>
<evidence type="ECO:0000259" key="10">
    <source>
        <dbReference type="PROSITE" id="PS50944"/>
    </source>
</evidence>
<dbReference type="EMBL" id="FNAU01000004">
    <property type="protein sequence ID" value="SDE22805.1"/>
    <property type="molecule type" value="Genomic_DNA"/>
</dbReference>
<dbReference type="PANTHER" id="PTHR33238:SF10">
    <property type="entry name" value="IRON-DEPENDENT REPRESSOR IDER"/>
    <property type="match status" value="1"/>
</dbReference>
<dbReference type="FunFam" id="1.10.60.10:FF:000001">
    <property type="entry name" value="Iron dependent repressor"/>
    <property type="match status" value="1"/>
</dbReference>
<dbReference type="InterPro" id="IPR050536">
    <property type="entry name" value="DtxR_MntR_Metal-Reg"/>
</dbReference>
<dbReference type="InterPro" id="IPR001367">
    <property type="entry name" value="Fe_dep_repressor"/>
</dbReference>
<dbReference type="InterPro" id="IPR036421">
    <property type="entry name" value="Fe_dep_repressor_sf"/>
</dbReference>
<dbReference type="PROSITE" id="PS50944">
    <property type="entry name" value="HTH_DTXR"/>
    <property type="match status" value="1"/>
</dbReference>
<keyword evidence="4" id="KW-0963">Cytoplasm</keyword>
<feature type="domain" description="HTH dtxR-type" evidence="10">
    <location>
        <begin position="10"/>
        <end position="71"/>
    </location>
</feature>
<dbReference type="Pfam" id="PF02742">
    <property type="entry name" value="Fe_dep_repr_C"/>
    <property type="match status" value="1"/>
</dbReference>
<gene>
    <name evidence="11" type="ORF">SAMN05421878_10444</name>
</gene>
<evidence type="ECO:0000256" key="6">
    <source>
        <dbReference type="ARBA" id="ARBA00023015"/>
    </source>
</evidence>
<dbReference type="Gene3D" id="1.10.60.10">
    <property type="entry name" value="Iron dependent repressor, metal binding and dimerisation domain"/>
    <property type="match status" value="1"/>
</dbReference>
<comment type="subunit">
    <text evidence="3">Homodimer.</text>
</comment>
<dbReference type="Gene3D" id="1.10.10.10">
    <property type="entry name" value="Winged helix-like DNA-binding domain superfamily/Winged helix DNA-binding domain"/>
    <property type="match status" value="1"/>
</dbReference>
<dbReference type="Proteomes" id="UP000182744">
    <property type="component" value="Unassembled WGS sequence"/>
</dbReference>
<evidence type="ECO:0000256" key="9">
    <source>
        <dbReference type="SAM" id="MobiDB-lite"/>
    </source>
</evidence>
<evidence type="ECO:0000256" key="1">
    <source>
        <dbReference type="ARBA" id="ARBA00004496"/>
    </source>
</evidence>
<evidence type="ECO:0000256" key="4">
    <source>
        <dbReference type="ARBA" id="ARBA00022490"/>
    </source>
</evidence>
<keyword evidence="12" id="KW-1185">Reference proteome</keyword>
<dbReference type="GO" id="GO:0003677">
    <property type="term" value="F:DNA binding"/>
    <property type="evidence" value="ECO:0007669"/>
    <property type="project" value="UniProtKB-KW"/>
</dbReference>
<protein>
    <submittedName>
        <fullName evidence="11">DtxR family transcriptional regulator, Mn-dependent transcriptional regulator</fullName>
    </submittedName>
</protein>
<evidence type="ECO:0000256" key="5">
    <source>
        <dbReference type="ARBA" id="ARBA00023004"/>
    </source>
</evidence>
<feature type="region of interest" description="Disordered" evidence="9">
    <location>
        <begin position="168"/>
        <end position="217"/>
    </location>
</feature>
<keyword evidence="7" id="KW-0238">DNA-binding</keyword>
<keyword evidence="8" id="KW-0804">Transcription</keyword>
<evidence type="ECO:0000256" key="8">
    <source>
        <dbReference type="ARBA" id="ARBA00023163"/>
    </source>
</evidence>
<dbReference type="GO" id="GO:0003700">
    <property type="term" value="F:DNA-binding transcription factor activity"/>
    <property type="evidence" value="ECO:0007669"/>
    <property type="project" value="InterPro"/>
</dbReference>
<evidence type="ECO:0000313" key="12">
    <source>
        <dbReference type="Proteomes" id="UP000182744"/>
    </source>
</evidence>
<sequence>MSSRPEGEGLVDTREMYLKCIYELEEEGIVPIRARLVERLNQSKPTVSETTARLERDGFLVVDKQRVIRLTARGRARATSVMRKHRLAERLLVDVIGLPWEHVHLEACRWEHVMSEELEARIAQIVKDASRDPFGNPIPAADVLGPGENAARPAGLVSVEKYLADRRAAQAANQSSGASEGGKTPAHGPADRSETSVGAGQAAKAPHPDSTASTECAQSDTVTLARIGETLQTEPEVLLALREAGVMPGQQIRIIDAATAAECAHCGELSTAPQASAGVTEAAGADGHVIAQSAKGSLELTEWMQKHLQLQV</sequence>
<dbReference type="GO" id="GO:0005737">
    <property type="term" value="C:cytoplasm"/>
    <property type="evidence" value="ECO:0007669"/>
    <property type="project" value="UniProtKB-SubCell"/>
</dbReference>
<dbReference type="InterPro" id="IPR022689">
    <property type="entry name" value="Iron_dep_repressor"/>
</dbReference>
<name>A0A1G7B987_9ACTO</name>
<dbReference type="Gene3D" id="2.30.30.90">
    <property type="match status" value="1"/>
</dbReference>
<keyword evidence="5" id="KW-0408">Iron</keyword>
<comment type="similarity">
    <text evidence="2">Belongs to the DtxR/MntR family.</text>
</comment>
<proteinExistence type="inferred from homology"/>
<dbReference type="SUPFAM" id="SSF46785">
    <property type="entry name" value="Winged helix' DNA-binding domain"/>
    <property type="match status" value="1"/>
</dbReference>
<feature type="compositionally biased region" description="Low complexity" evidence="9">
    <location>
        <begin position="169"/>
        <end position="182"/>
    </location>
</feature>
<reference evidence="12" key="1">
    <citation type="submission" date="2016-10" db="EMBL/GenBank/DDBJ databases">
        <authorList>
            <person name="Varghese N."/>
        </authorList>
    </citation>
    <scope>NUCLEOTIDE SEQUENCE [LARGE SCALE GENOMIC DNA]</scope>
    <source>
        <strain evidence="12">DSM 20639</strain>
    </source>
</reference>
<dbReference type="GO" id="GO:0045892">
    <property type="term" value="P:negative regulation of DNA-templated transcription"/>
    <property type="evidence" value="ECO:0007669"/>
    <property type="project" value="TreeGrafter"/>
</dbReference>
<dbReference type="GO" id="GO:0046914">
    <property type="term" value="F:transition metal ion binding"/>
    <property type="evidence" value="ECO:0007669"/>
    <property type="project" value="InterPro"/>
</dbReference>
<comment type="subcellular location">
    <subcellularLocation>
        <location evidence="1">Cytoplasm</location>
    </subcellularLocation>
</comment>
<keyword evidence="6" id="KW-0805">Transcription regulation</keyword>
<dbReference type="SMART" id="SM00529">
    <property type="entry name" value="HTH_DTXR"/>
    <property type="match status" value="1"/>
</dbReference>
<dbReference type="SUPFAM" id="SSF50037">
    <property type="entry name" value="C-terminal domain of transcriptional repressors"/>
    <property type="match status" value="1"/>
</dbReference>
<evidence type="ECO:0000313" key="11">
    <source>
        <dbReference type="EMBL" id="SDE22805.1"/>
    </source>
</evidence>
<dbReference type="InterPro" id="IPR008988">
    <property type="entry name" value="Transcriptional_repressor_C"/>
</dbReference>
<evidence type="ECO:0000256" key="2">
    <source>
        <dbReference type="ARBA" id="ARBA00007871"/>
    </source>
</evidence>
<dbReference type="GO" id="GO:0046983">
    <property type="term" value="F:protein dimerization activity"/>
    <property type="evidence" value="ECO:0007669"/>
    <property type="project" value="InterPro"/>
</dbReference>
<organism evidence="11 12">
    <name type="scientific">Actinobaculum suis</name>
    <dbReference type="NCBI Taxonomy" id="1657"/>
    <lineage>
        <taxon>Bacteria</taxon>
        <taxon>Bacillati</taxon>
        <taxon>Actinomycetota</taxon>
        <taxon>Actinomycetes</taxon>
        <taxon>Actinomycetales</taxon>
        <taxon>Actinomycetaceae</taxon>
        <taxon>Actinobaculum</taxon>
    </lineage>
</organism>
<evidence type="ECO:0000256" key="7">
    <source>
        <dbReference type="ARBA" id="ARBA00023125"/>
    </source>
</evidence>
<dbReference type="PANTHER" id="PTHR33238">
    <property type="entry name" value="IRON (METAL) DEPENDENT REPRESSOR, DTXR FAMILY"/>
    <property type="match status" value="1"/>
</dbReference>
<dbReference type="AlphaFoldDB" id="A0A1G7B987"/>
<dbReference type="InterPro" id="IPR036390">
    <property type="entry name" value="WH_DNA-bd_sf"/>
</dbReference>